<keyword evidence="8" id="KW-0228">DNA excision</keyword>
<evidence type="ECO:0000256" key="17">
    <source>
        <dbReference type="ARBA" id="ARBA00042156"/>
    </source>
</evidence>
<feature type="compositionally biased region" description="Low complexity" evidence="18">
    <location>
        <begin position="1017"/>
        <end position="1027"/>
    </location>
</feature>
<feature type="domain" description="ABC transporter" evidence="19">
    <location>
        <begin position="1650"/>
        <end position="1978"/>
    </location>
</feature>
<keyword evidence="14" id="KW-0234">DNA repair</keyword>
<dbReference type="InterPro" id="IPR003593">
    <property type="entry name" value="AAA+_ATPase"/>
</dbReference>
<dbReference type="Gene3D" id="1.10.8.280">
    <property type="entry name" value="ABC transporter ATPase domain-like"/>
    <property type="match status" value="1"/>
</dbReference>
<evidence type="ECO:0000256" key="1">
    <source>
        <dbReference type="ARBA" id="ARBA00004496"/>
    </source>
</evidence>
<dbReference type="EMBL" id="CP002021">
    <property type="protein sequence ID" value="ADG30779.1"/>
    <property type="molecule type" value="Genomic_DNA"/>
</dbReference>
<feature type="region of interest" description="Disordered" evidence="18">
    <location>
        <begin position="1017"/>
        <end position="1071"/>
    </location>
</feature>
<evidence type="ECO:0000256" key="12">
    <source>
        <dbReference type="ARBA" id="ARBA00022881"/>
    </source>
</evidence>
<dbReference type="GO" id="GO:0003677">
    <property type="term" value="F:DNA binding"/>
    <property type="evidence" value="ECO:0007669"/>
    <property type="project" value="UniProtKB-KW"/>
</dbReference>
<dbReference type="HOGENOM" id="CLU_001370_3_0_4"/>
<sequence length="2005" mass="217446">MSQFLMGRQRKVLLETQCNRCRYSARMTAHFPSSSASSSDEESAIRIIGARQNNLKNLDLDIPLGRIVVVTGVSGSGKSSLVFDTVYAEGQRRYVETFSPYARQFLDRMDRPQVDRIEGIPPAIAIDQTNPVRTSRSTVGTMTELADHLKLLFARAARLYCRGCGAEVRRDTAQSIVEDVQRRARLLPQGLRAAVVFAVAMPQGMSVEHITQQLAAQGYTRILGERDTPKGRVLDVVQDRLRLPTDEPARLSEAVEAALRLGQGRMEVHELPRDAEAAESKGMVWRYSSDLHCADCDIHYRDPSPGLFSFNSPVGACETCRGFGRVIGVDLDLVIPDVRKTLRAGAVKPWQTQSFAECQTDLERYAAQAEIRLDVPWAELSESERTWVIEGDPDWRGNWQKQFYGVRRYFDWLESRAYKMHVRVLLSKYRSYTACPTCQGARLKTEALLWRIGSKFQADTALQGGYRRFRPVGAQWSDAVLGGLPGLNLHDVNSLPIERLQRLFADLALPDMAQAASSMLLDNIRSRLRYLRDVGLGYLTLDRQSRTLSGGEVQRINLTTALGTALTQTLFVLDEPSIGLHPRDLDRLGGVLHRLKEAGNSLLLVEHDPQLMRTADWMLEIGPGPGERGGHLVFQGTLDQAQRSNTLTGRYLSGELQVSDALPRRRTPRRDAQGGLLAPRLILEGAREHNLKSLTVEIPLGFMTALTGVSGCGKSTLVGDVLYPALARALGKTAPVPGAFDRLLGADQVGDVVLVDQSPIGKTARSNPVSFVGAFDGIRALFAALPAARERGYTAGTFSFNSGEGRCPTCGGSGFEHVEMQFLSDVYLRCPDCDGKRYRAEVLEVQLPAQAGFAPLNMAQVLDLTVAEALQRFRGQADITRTLQALVDVGLDYLRLGQPTPTLSGGEAQRLKLAGFLADAAKTRAGLARKGTLFLFDEPTTGLHFDDVAKLLRALRKLLDAGHTVLVIEHNLDVIASSDWVIDLGPEGGDAGGRLVFAGPPDELAACATSFTGQALARDAAQRRAGQNPSPPQPSPPSGEGVFSSSTRGGGREGHPKDARSAVLTSSTCGGGREGAANASSLLQAAEPAATYSAADEPVGPHLASALRAGKAGFIAIRQAREHNLRGVDVDIPRGEMTVITGVSGSGKSTLAFDVLFTEGQRRYLESINAYARQFVQPAARPDVEAIVGIPPTVAIEQRTSRGGRKSTVGTLTEAYHFLRLIYAKCGTQYCPDCNIPIEPQSPEAIAAQLLRDWRGQHIGLLAPLVVQRKGYYTDLAVWARSMGYTHLRVDGAFVPTDPWPRLDRFKEHSIELPVGDVVVRADNEEALRDLLRRALALGKGVVLVLAPLDGLKEAMEAGQPEPPMRSLLLSTKRACPGCGRSFRELDPRQFSYNSPTGWCPTCFGTGELIAGFDAEQTGEEAAWVEADGEKATPRGKPGRDRKAAPVAEPGAPSTCPSCHGARLNRDSLAVRLRDQSIAQLAARDIDAAAAWFGALALTPREAEIVRDALSEIRSRLAFMQQVGLGYLGLDRGAPTLSGGEAQRIRLAAQLGSNLRGVCYVLDEPTIGLHPRDNRILLDALALLKAKGNTLVVVEHDEDTMRRADHLIDIGPGAGRRGGQVVASGALAEVMAHADTATARSLRDPMPWPLQPRPLTRADQPALHLHSAHLHNLQGLSAQFPRGRLTVVTGVSGSGKSTLAREVLVPALHQRLAGHAGEIDGAGDLTGWEGLERVLEVDQAPIGKTPRSCAATYLGLWDGIRQLFADTEEARIRGYTASRFSFNTGPGRCPTCEGQGAVKVAMNFLPDVTVPCTDCNGLRFNPETLAVRLRGRNAGEVLQMEVDEAVEFFAAHRKIHHALQLLQDVGLGYLQLGQPSPFLSGGEAQRIKLVTELATAGTRPTVYVLDEPTVGLHKTDTEKLIRVLHRLTDSGHTVVVIEHDLDMMANADWLIDLGPEGGKGGGRLVMQGPTADFLEADAPGHTAKALRDAWTQHQAQYRVAHADLA</sequence>
<evidence type="ECO:0000256" key="16">
    <source>
        <dbReference type="ARBA" id="ARBA00039316"/>
    </source>
</evidence>
<keyword evidence="3" id="KW-0963">Cytoplasm</keyword>
<evidence type="ECO:0000256" key="5">
    <source>
        <dbReference type="ARBA" id="ARBA00022737"/>
    </source>
</evidence>
<proteinExistence type="inferred from homology"/>
<dbReference type="GO" id="GO:0008270">
    <property type="term" value="F:zinc ion binding"/>
    <property type="evidence" value="ECO:0007669"/>
    <property type="project" value="UniProtKB-KW"/>
</dbReference>
<keyword evidence="10" id="KW-0862">Zinc</keyword>
<evidence type="ECO:0000256" key="18">
    <source>
        <dbReference type="SAM" id="MobiDB-lite"/>
    </source>
</evidence>
<evidence type="ECO:0000256" key="7">
    <source>
        <dbReference type="ARBA" id="ARBA00022763"/>
    </source>
</evidence>
<evidence type="ECO:0000256" key="14">
    <source>
        <dbReference type="ARBA" id="ARBA00023204"/>
    </source>
</evidence>
<feature type="compositionally biased region" description="Basic and acidic residues" evidence="18">
    <location>
        <begin position="1428"/>
        <end position="1444"/>
    </location>
</feature>
<keyword evidence="12" id="KW-0267">Excision nuclease</keyword>
<dbReference type="Gene3D" id="3.40.50.300">
    <property type="entry name" value="P-loop containing nucleotide triphosphate hydrolases"/>
    <property type="match status" value="5"/>
</dbReference>
<dbReference type="Pfam" id="PF17760">
    <property type="entry name" value="UvrA_inter"/>
    <property type="match status" value="1"/>
</dbReference>
<gene>
    <name evidence="20" type="ordered locus">Tint_1392</name>
</gene>
<keyword evidence="7" id="KW-0227">DNA damage</keyword>
<organism evidence="20">
    <name type="scientific">Thiomonas intermedia (strain K12)</name>
    <name type="common">Thiobacillus intermedius</name>
    <dbReference type="NCBI Taxonomy" id="75379"/>
    <lineage>
        <taxon>Bacteria</taxon>
        <taxon>Pseudomonadati</taxon>
        <taxon>Pseudomonadota</taxon>
        <taxon>Betaproteobacteria</taxon>
        <taxon>Burkholderiales</taxon>
        <taxon>Thiomonas</taxon>
    </lineage>
</organism>
<feature type="region of interest" description="Disordered" evidence="18">
    <location>
        <begin position="1428"/>
        <end position="1456"/>
    </location>
</feature>
<dbReference type="KEGG" id="tin:Tint_1392"/>
<keyword evidence="2" id="KW-1003">Cell membrane</keyword>
<dbReference type="Gene3D" id="3.30.190.20">
    <property type="match status" value="1"/>
</dbReference>
<dbReference type="PANTHER" id="PTHR43152">
    <property type="entry name" value="UVRABC SYSTEM PROTEIN A"/>
    <property type="match status" value="1"/>
</dbReference>
<evidence type="ECO:0000256" key="11">
    <source>
        <dbReference type="ARBA" id="ARBA00022840"/>
    </source>
</evidence>
<dbReference type="InterPro" id="IPR041102">
    <property type="entry name" value="UvrA_inter"/>
</dbReference>
<dbReference type="InterPro" id="IPR013815">
    <property type="entry name" value="ATP_grasp_subdomain_1"/>
</dbReference>
<feature type="compositionally biased region" description="Basic and acidic residues" evidence="18">
    <location>
        <begin position="1050"/>
        <end position="1060"/>
    </location>
</feature>
<keyword evidence="2" id="KW-0472">Membrane</keyword>
<dbReference type="BioCyc" id="TINT75379:TINT_RS06985-MONOMER"/>
<evidence type="ECO:0000256" key="2">
    <source>
        <dbReference type="ARBA" id="ARBA00022475"/>
    </source>
</evidence>
<name>D5X0Y3_THIK1</name>
<keyword evidence="4" id="KW-0479">Metal-binding</keyword>
<dbReference type="STRING" id="75379.Tint_1392"/>
<dbReference type="GO" id="GO:0004518">
    <property type="term" value="F:nuclease activity"/>
    <property type="evidence" value="ECO:0007669"/>
    <property type="project" value="UniProtKB-KW"/>
</dbReference>
<dbReference type="InterPro" id="IPR027417">
    <property type="entry name" value="P-loop_NTPase"/>
</dbReference>
<dbReference type="SUPFAM" id="SSF52540">
    <property type="entry name" value="P-loop containing nucleoside triphosphate hydrolases"/>
    <property type="match status" value="4"/>
</dbReference>
<evidence type="ECO:0000256" key="3">
    <source>
        <dbReference type="ARBA" id="ARBA00022490"/>
    </source>
</evidence>
<dbReference type="Gene3D" id="3.30.1490.20">
    <property type="entry name" value="ATP-grasp fold, A domain"/>
    <property type="match status" value="1"/>
</dbReference>
<reference evidence="20" key="1">
    <citation type="submission" date="2010-04" db="EMBL/GenBank/DDBJ databases">
        <title>Complete sequence of Thiomonas intermedia K12.</title>
        <authorList>
            <consortium name="US DOE Joint Genome Institute"/>
            <person name="Lucas S."/>
            <person name="Copeland A."/>
            <person name="Lapidus A."/>
            <person name="Cheng J.-F."/>
            <person name="Bruce D."/>
            <person name="Goodwin L."/>
            <person name="Pitluck S."/>
            <person name="Davenport K."/>
            <person name="Detter J.C."/>
            <person name="Han C."/>
            <person name="Tapia R."/>
            <person name="Land M."/>
            <person name="Hauser L."/>
            <person name="Kyrpides N."/>
            <person name="Ovchinnikova G."/>
            <person name="Kerfeld C.A."/>
            <person name="Cannon G.C."/>
            <person name="Heinhorst S."/>
            <person name="Woyke T."/>
        </authorList>
    </citation>
    <scope>NUCLEOTIDE SEQUENCE [LARGE SCALE GENOMIC DNA]</scope>
    <source>
        <strain evidence="20">K12</strain>
    </source>
</reference>
<evidence type="ECO:0000256" key="8">
    <source>
        <dbReference type="ARBA" id="ARBA00022769"/>
    </source>
</evidence>
<dbReference type="GO" id="GO:0006289">
    <property type="term" value="P:nucleotide-excision repair"/>
    <property type="evidence" value="ECO:0007669"/>
    <property type="project" value="InterPro"/>
</dbReference>
<protein>
    <recommendedName>
        <fullName evidence="16">UvrABC system protein A</fullName>
    </recommendedName>
    <alternativeName>
        <fullName evidence="17">Excinuclease ABC subunit A</fullName>
    </alternativeName>
</protein>
<dbReference type="GO" id="GO:0005737">
    <property type="term" value="C:cytoplasm"/>
    <property type="evidence" value="ECO:0007669"/>
    <property type="project" value="UniProtKB-SubCell"/>
</dbReference>
<evidence type="ECO:0000259" key="19">
    <source>
        <dbReference type="PROSITE" id="PS50893"/>
    </source>
</evidence>
<dbReference type="PROSITE" id="PS50893">
    <property type="entry name" value="ABC_TRANSPORTER_2"/>
    <property type="match status" value="1"/>
</dbReference>
<dbReference type="NCBIfam" id="TIGR00630">
    <property type="entry name" value="uvra"/>
    <property type="match status" value="1"/>
</dbReference>
<dbReference type="PANTHER" id="PTHR43152:SF3">
    <property type="entry name" value="UVRABC SYSTEM PROTEIN A"/>
    <property type="match status" value="1"/>
</dbReference>
<evidence type="ECO:0000256" key="15">
    <source>
        <dbReference type="ARBA" id="ARBA00038000"/>
    </source>
</evidence>
<keyword evidence="13" id="KW-0238">DNA-binding</keyword>
<evidence type="ECO:0000256" key="9">
    <source>
        <dbReference type="ARBA" id="ARBA00022771"/>
    </source>
</evidence>
<keyword evidence="9" id="KW-0863">Zinc-finger</keyword>
<dbReference type="SMART" id="SM00382">
    <property type="entry name" value="AAA"/>
    <property type="match status" value="3"/>
</dbReference>
<dbReference type="GO" id="GO:0009380">
    <property type="term" value="C:excinuclease repair complex"/>
    <property type="evidence" value="ECO:0007669"/>
    <property type="project" value="InterPro"/>
</dbReference>
<evidence type="ECO:0000256" key="6">
    <source>
        <dbReference type="ARBA" id="ARBA00022741"/>
    </source>
</evidence>
<evidence type="ECO:0000256" key="10">
    <source>
        <dbReference type="ARBA" id="ARBA00022833"/>
    </source>
</evidence>
<keyword evidence="5" id="KW-0677">Repeat</keyword>
<dbReference type="InterPro" id="IPR003439">
    <property type="entry name" value="ABC_transporter-like_ATP-bd"/>
</dbReference>
<evidence type="ECO:0000313" key="20">
    <source>
        <dbReference type="EMBL" id="ADG30779.1"/>
    </source>
</evidence>
<keyword evidence="6" id="KW-0547">Nucleotide-binding</keyword>
<evidence type="ECO:0000256" key="4">
    <source>
        <dbReference type="ARBA" id="ARBA00022723"/>
    </source>
</evidence>
<dbReference type="PROSITE" id="PS00211">
    <property type="entry name" value="ABC_TRANSPORTER_1"/>
    <property type="match status" value="3"/>
</dbReference>
<comment type="similarity">
    <text evidence="15">Belongs to the ABC transporter superfamily. UvrA family.</text>
</comment>
<evidence type="ECO:0000256" key="13">
    <source>
        <dbReference type="ARBA" id="ARBA00023125"/>
    </source>
</evidence>
<dbReference type="Pfam" id="PF17755">
    <property type="entry name" value="UvrA_DNA-bind"/>
    <property type="match status" value="1"/>
</dbReference>
<dbReference type="GO" id="GO:0016887">
    <property type="term" value="F:ATP hydrolysis activity"/>
    <property type="evidence" value="ECO:0007669"/>
    <property type="project" value="InterPro"/>
</dbReference>
<dbReference type="InterPro" id="IPR004602">
    <property type="entry name" value="UvrA"/>
</dbReference>
<dbReference type="Gene3D" id="1.20.1580.10">
    <property type="entry name" value="ABC transporter ATPase like domain"/>
    <property type="match status" value="3"/>
</dbReference>
<dbReference type="eggNOG" id="COG0178">
    <property type="taxonomic scope" value="Bacteria"/>
</dbReference>
<dbReference type="GO" id="GO:0005524">
    <property type="term" value="F:ATP binding"/>
    <property type="evidence" value="ECO:0007669"/>
    <property type="project" value="UniProtKB-KW"/>
</dbReference>
<dbReference type="InterPro" id="IPR017871">
    <property type="entry name" value="ABC_transporter-like_CS"/>
</dbReference>
<comment type="subcellular location">
    <subcellularLocation>
        <location evidence="1">Cytoplasm</location>
    </subcellularLocation>
</comment>
<accession>D5X0Y3</accession>
<dbReference type="InterPro" id="IPR041552">
    <property type="entry name" value="UvrA_DNA-bd"/>
</dbReference>
<keyword evidence="11" id="KW-0067">ATP-binding</keyword>